<sequence>GAGGRGLLGHLLGAGRRGLPQELRAERQLAAHAGHHHRSGLAHQCVQLLRSHAWAATTHAAHFVFTYYLPGVFAARTGSSAGGVAGG</sequence>
<accession>A0A699XIE8</accession>
<protein>
    <submittedName>
        <fullName evidence="1">Uncharacterized protein</fullName>
    </submittedName>
</protein>
<name>A0A699XIE8_TANCI</name>
<gene>
    <name evidence="1" type="ORF">Tci_929575</name>
</gene>
<feature type="non-terminal residue" evidence="1">
    <location>
        <position position="87"/>
    </location>
</feature>
<reference evidence="1" key="1">
    <citation type="journal article" date="2019" name="Sci. Rep.">
        <title>Draft genome of Tanacetum cinerariifolium, the natural source of mosquito coil.</title>
        <authorList>
            <person name="Yamashiro T."/>
            <person name="Shiraishi A."/>
            <person name="Satake H."/>
            <person name="Nakayama K."/>
        </authorList>
    </citation>
    <scope>NUCLEOTIDE SEQUENCE</scope>
</reference>
<feature type="non-terminal residue" evidence="1">
    <location>
        <position position="1"/>
    </location>
</feature>
<proteinExistence type="predicted"/>
<evidence type="ECO:0000313" key="1">
    <source>
        <dbReference type="EMBL" id="GFD57606.1"/>
    </source>
</evidence>
<dbReference type="AlphaFoldDB" id="A0A699XIE8"/>
<dbReference type="EMBL" id="BKCJ011842944">
    <property type="protein sequence ID" value="GFD57606.1"/>
    <property type="molecule type" value="Genomic_DNA"/>
</dbReference>
<organism evidence="1">
    <name type="scientific">Tanacetum cinerariifolium</name>
    <name type="common">Dalmatian daisy</name>
    <name type="synonym">Chrysanthemum cinerariifolium</name>
    <dbReference type="NCBI Taxonomy" id="118510"/>
    <lineage>
        <taxon>Eukaryota</taxon>
        <taxon>Viridiplantae</taxon>
        <taxon>Streptophyta</taxon>
        <taxon>Embryophyta</taxon>
        <taxon>Tracheophyta</taxon>
        <taxon>Spermatophyta</taxon>
        <taxon>Magnoliopsida</taxon>
        <taxon>eudicotyledons</taxon>
        <taxon>Gunneridae</taxon>
        <taxon>Pentapetalae</taxon>
        <taxon>asterids</taxon>
        <taxon>campanulids</taxon>
        <taxon>Asterales</taxon>
        <taxon>Asteraceae</taxon>
        <taxon>Asteroideae</taxon>
        <taxon>Anthemideae</taxon>
        <taxon>Anthemidinae</taxon>
        <taxon>Tanacetum</taxon>
    </lineage>
</organism>
<comment type="caution">
    <text evidence="1">The sequence shown here is derived from an EMBL/GenBank/DDBJ whole genome shotgun (WGS) entry which is preliminary data.</text>
</comment>